<dbReference type="Gene3D" id="3.40.50.1000">
    <property type="entry name" value="HAD superfamily/HAD-like"/>
    <property type="match status" value="1"/>
</dbReference>
<evidence type="ECO:0000313" key="1">
    <source>
        <dbReference type="EMBL" id="SFO62913.1"/>
    </source>
</evidence>
<proteinExistence type="predicted"/>
<dbReference type="OrthoDB" id="9792518at2"/>
<name>A0A1I5IR74_9FIRM</name>
<dbReference type="STRING" id="1527.SAMN04489757_15018"/>
<evidence type="ECO:0000313" key="2">
    <source>
        <dbReference type="Proteomes" id="UP000198806"/>
    </source>
</evidence>
<dbReference type="SFLD" id="SFLDS00003">
    <property type="entry name" value="Haloacid_Dehalogenase"/>
    <property type="match status" value="1"/>
</dbReference>
<accession>A0A1I5IR74</accession>
<dbReference type="InterPro" id="IPR036412">
    <property type="entry name" value="HAD-like_sf"/>
</dbReference>
<organism evidence="1 2">
    <name type="scientific">Anaerocolumna aminovalerica</name>
    <dbReference type="NCBI Taxonomy" id="1527"/>
    <lineage>
        <taxon>Bacteria</taxon>
        <taxon>Bacillati</taxon>
        <taxon>Bacillota</taxon>
        <taxon>Clostridia</taxon>
        <taxon>Lachnospirales</taxon>
        <taxon>Lachnospiraceae</taxon>
        <taxon>Anaerocolumna</taxon>
    </lineage>
</organism>
<dbReference type="SUPFAM" id="SSF56784">
    <property type="entry name" value="HAD-like"/>
    <property type="match status" value="1"/>
</dbReference>
<dbReference type="RefSeq" id="WP_091688800.1">
    <property type="nucleotide sequence ID" value="NZ_BAABFM010000030.1"/>
</dbReference>
<dbReference type="InterPro" id="IPR050155">
    <property type="entry name" value="HAD-like_hydrolase_sf"/>
</dbReference>
<dbReference type="AlphaFoldDB" id="A0A1I5IR74"/>
<sequence>MIQYIFIDLDGTITDSQEGITKSIQFGLKKMGIDIEDLNSLRRHIGPPLRDSFKEYYNFDEDKLEEVVKHYREYYREKGIFENEVYTGMNEMFERLSSAGKKLVVATSKPEVFAIKIMEHFDLAKYFTDICGSTLDGSREKKGDVIRYALEKNHITELNQVVMVGDRFHDIAGAKENGLTSVGVLYGFGNRKELEEAGAGQIAETVKDLEEILMNM</sequence>
<dbReference type="InterPro" id="IPR041492">
    <property type="entry name" value="HAD_2"/>
</dbReference>
<dbReference type="Proteomes" id="UP000198806">
    <property type="component" value="Unassembled WGS sequence"/>
</dbReference>
<dbReference type="PANTHER" id="PTHR43434">
    <property type="entry name" value="PHOSPHOGLYCOLATE PHOSPHATASE"/>
    <property type="match status" value="1"/>
</dbReference>
<dbReference type="EMBL" id="FOWD01000050">
    <property type="protein sequence ID" value="SFO62913.1"/>
    <property type="molecule type" value="Genomic_DNA"/>
</dbReference>
<dbReference type="Gene3D" id="1.10.150.240">
    <property type="entry name" value="Putative phosphatase, domain 2"/>
    <property type="match status" value="1"/>
</dbReference>
<dbReference type="NCBIfam" id="TIGR01549">
    <property type="entry name" value="HAD-SF-IA-v1"/>
    <property type="match status" value="1"/>
</dbReference>
<dbReference type="GO" id="GO:0004713">
    <property type="term" value="F:protein tyrosine kinase activity"/>
    <property type="evidence" value="ECO:0007669"/>
    <property type="project" value="TreeGrafter"/>
</dbReference>
<protein>
    <submittedName>
        <fullName evidence="1">Phosphoglycolate phosphatase</fullName>
    </submittedName>
</protein>
<dbReference type="GO" id="GO:0005829">
    <property type="term" value="C:cytosol"/>
    <property type="evidence" value="ECO:0007669"/>
    <property type="project" value="TreeGrafter"/>
</dbReference>
<keyword evidence="2" id="KW-1185">Reference proteome</keyword>
<gene>
    <name evidence="1" type="ORF">SAMN04489757_15018</name>
</gene>
<dbReference type="Pfam" id="PF13419">
    <property type="entry name" value="HAD_2"/>
    <property type="match status" value="1"/>
</dbReference>
<dbReference type="SFLD" id="SFLDG01129">
    <property type="entry name" value="C1.5:_HAD__Beta-PGM__Phosphata"/>
    <property type="match status" value="1"/>
</dbReference>
<dbReference type="InterPro" id="IPR023214">
    <property type="entry name" value="HAD_sf"/>
</dbReference>
<dbReference type="CDD" id="cd04302">
    <property type="entry name" value="HAD_5NT"/>
    <property type="match status" value="1"/>
</dbReference>
<dbReference type="FunFam" id="3.40.50.1000:FF:000022">
    <property type="entry name" value="Phosphoglycolate phosphatase"/>
    <property type="match status" value="1"/>
</dbReference>
<dbReference type="PANTHER" id="PTHR43434:SF20">
    <property type="entry name" value="5'-NUCLEOTIDASE"/>
    <property type="match status" value="1"/>
</dbReference>
<dbReference type="InterPro" id="IPR023198">
    <property type="entry name" value="PGP-like_dom2"/>
</dbReference>
<dbReference type="SFLD" id="SFLDG01135">
    <property type="entry name" value="C1.5.6:_HAD__Beta-PGM__Phospha"/>
    <property type="match status" value="1"/>
</dbReference>
<dbReference type="InterPro" id="IPR006439">
    <property type="entry name" value="HAD-SF_hydro_IA"/>
</dbReference>
<reference evidence="1 2" key="1">
    <citation type="submission" date="2016-10" db="EMBL/GenBank/DDBJ databases">
        <authorList>
            <person name="de Groot N.N."/>
        </authorList>
    </citation>
    <scope>NUCLEOTIDE SEQUENCE [LARGE SCALE GENOMIC DNA]</scope>
    <source>
        <strain evidence="1 2">DSM 1283</strain>
    </source>
</reference>